<accession>A0AAE0X6F5</accession>
<evidence type="ECO:0000313" key="1">
    <source>
        <dbReference type="EMBL" id="KAK3685839.1"/>
    </source>
</evidence>
<keyword evidence="2" id="KW-1185">Reference proteome</keyword>
<sequence length="356" mass="35379">MTGAAPLNVFTRSQASACVAMFGSPVVSTVNPAVSVAFSTTTETVPYTDIVISVSTTFSTSQETVTSYTTLYETVTSFTATSVSTVSTVVTAAPQPAKKKRSHNKRGKVLSNSSAAPAVISSAPAITSTSSSSAPAISSTTTSSAAPLFPIAPNCPSRDEYSSACACIGAVSSTSTVTAAAPVSTSTVTETTSTAVSSVSTSVVTVIRTSTVTAPVQATTLTATSAGLFLTTTTATSTTTPAAATQTAKVIVVGGASAGKYLFFNGGYVQLTTNAPSGETITIPSAGGPISLLSNPNKQLYLYLPGVSAGTLYFETATAAANNGDLLAICTAAAGTGIITCGTPSVCNPLTLKLSA</sequence>
<dbReference type="EMBL" id="JAULSO010000003">
    <property type="protein sequence ID" value="KAK3685839.1"/>
    <property type="molecule type" value="Genomic_DNA"/>
</dbReference>
<evidence type="ECO:0000313" key="2">
    <source>
        <dbReference type="Proteomes" id="UP001270362"/>
    </source>
</evidence>
<dbReference type="AlphaFoldDB" id="A0AAE0X6F5"/>
<comment type="caution">
    <text evidence="1">The sequence shown here is derived from an EMBL/GenBank/DDBJ whole genome shotgun (WGS) entry which is preliminary data.</text>
</comment>
<dbReference type="Proteomes" id="UP001270362">
    <property type="component" value="Unassembled WGS sequence"/>
</dbReference>
<proteinExistence type="predicted"/>
<reference evidence="1" key="1">
    <citation type="journal article" date="2023" name="Mol. Phylogenet. Evol.">
        <title>Genome-scale phylogeny and comparative genomics of the fungal order Sordariales.</title>
        <authorList>
            <person name="Hensen N."/>
            <person name="Bonometti L."/>
            <person name="Westerberg I."/>
            <person name="Brannstrom I.O."/>
            <person name="Guillou S."/>
            <person name="Cros-Aarteil S."/>
            <person name="Calhoun S."/>
            <person name="Haridas S."/>
            <person name="Kuo A."/>
            <person name="Mondo S."/>
            <person name="Pangilinan J."/>
            <person name="Riley R."/>
            <person name="LaButti K."/>
            <person name="Andreopoulos B."/>
            <person name="Lipzen A."/>
            <person name="Chen C."/>
            <person name="Yan M."/>
            <person name="Daum C."/>
            <person name="Ng V."/>
            <person name="Clum A."/>
            <person name="Steindorff A."/>
            <person name="Ohm R.A."/>
            <person name="Martin F."/>
            <person name="Silar P."/>
            <person name="Natvig D.O."/>
            <person name="Lalanne C."/>
            <person name="Gautier V."/>
            <person name="Ament-Velasquez S.L."/>
            <person name="Kruys A."/>
            <person name="Hutchinson M.I."/>
            <person name="Powell A.J."/>
            <person name="Barry K."/>
            <person name="Miller A.N."/>
            <person name="Grigoriev I.V."/>
            <person name="Debuchy R."/>
            <person name="Gladieux P."/>
            <person name="Hiltunen Thoren M."/>
            <person name="Johannesson H."/>
        </authorList>
    </citation>
    <scope>NUCLEOTIDE SEQUENCE</scope>
    <source>
        <strain evidence="1">CBS 314.62</strain>
    </source>
</reference>
<organism evidence="1 2">
    <name type="scientific">Podospora appendiculata</name>
    <dbReference type="NCBI Taxonomy" id="314037"/>
    <lineage>
        <taxon>Eukaryota</taxon>
        <taxon>Fungi</taxon>
        <taxon>Dikarya</taxon>
        <taxon>Ascomycota</taxon>
        <taxon>Pezizomycotina</taxon>
        <taxon>Sordariomycetes</taxon>
        <taxon>Sordariomycetidae</taxon>
        <taxon>Sordariales</taxon>
        <taxon>Podosporaceae</taxon>
        <taxon>Podospora</taxon>
    </lineage>
</organism>
<gene>
    <name evidence="1" type="ORF">B0T22DRAFT_518159</name>
</gene>
<reference evidence="1" key="2">
    <citation type="submission" date="2023-06" db="EMBL/GenBank/DDBJ databases">
        <authorList>
            <consortium name="Lawrence Berkeley National Laboratory"/>
            <person name="Haridas S."/>
            <person name="Hensen N."/>
            <person name="Bonometti L."/>
            <person name="Westerberg I."/>
            <person name="Brannstrom I.O."/>
            <person name="Guillou S."/>
            <person name="Cros-Aarteil S."/>
            <person name="Calhoun S."/>
            <person name="Kuo A."/>
            <person name="Mondo S."/>
            <person name="Pangilinan J."/>
            <person name="Riley R."/>
            <person name="Labutti K."/>
            <person name="Andreopoulos B."/>
            <person name="Lipzen A."/>
            <person name="Chen C."/>
            <person name="Yanf M."/>
            <person name="Daum C."/>
            <person name="Ng V."/>
            <person name="Clum A."/>
            <person name="Steindorff A."/>
            <person name="Ohm R."/>
            <person name="Martin F."/>
            <person name="Silar P."/>
            <person name="Natvig D."/>
            <person name="Lalanne C."/>
            <person name="Gautier V."/>
            <person name="Ament-Velasquez S.L."/>
            <person name="Kruys A."/>
            <person name="Hutchinson M.I."/>
            <person name="Powell A.J."/>
            <person name="Barry K."/>
            <person name="Miller A.N."/>
            <person name="Grigoriev I.V."/>
            <person name="Debuchy R."/>
            <person name="Gladieux P."/>
            <person name="Thoren M.H."/>
            <person name="Johannesson H."/>
        </authorList>
    </citation>
    <scope>NUCLEOTIDE SEQUENCE</scope>
    <source>
        <strain evidence="1">CBS 314.62</strain>
    </source>
</reference>
<name>A0AAE0X6F5_9PEZI</name>
<protein>
    <submittedName>
        <fullName evidence="1">Uncharacterized protein</fullName>
    </submittedName>
</protein>